<dbReference type="InterPro" id="IPR008988">
    <property type="entry name" value="Transcriptional_repressor_C"/>
</dbReference>
<dbReference type="AlphaFoldDB" id="A0A2P1PX65"/>
<name>A0A2P1PX65_9GAMM</name>
<reference evidence="3 4" key="1">
    <citation type="submission" date="2018-03" db="EMBL/GenBank/DDBJ databases">
        <title>Ahniella affigens gen. nov., sp. nov., a gammaproteobacterium isolated from sandy soil near a stream.</title>
        <authorList>
            <person name="Ko Y."/>
            <person name="Kim J.-H."/>
        </authorList>
    </citation>
    <scope>NUCLEOTIDE SEQUENCE [LARGE SCALE GENOMIC DNA]</scope>
    <source>
        <strain evidence="3 4">D13</strain>
    </source>
</reference>
<protein>
    <submittedName>
        <fullName evidence="3">Biotin--[acetyl-CoA-carboxylase] ligase</fullName>
    </submittedName>
</protein>
<dbReference type="Proteomes" id="UP000241074">
    <property type="component" value="Chromosome"/>
</dbReference>
<dbReference type="OrthoDB" id="9807064at2"/>
<dbReference type="InterPro" id="IPR004408">
    <property type="entry name" value="Biotin_CoA_COase_ligase"/>
</dbReference>
<sequence>MTSDLESALDPNTLRHALAAFSPLSVDVVAETGSTNADLLRLGDADATTRVLLAEQQTAGRGRLARTWVSEPMGSLLVSVSLRLPRRLAELSGLSLAVGVLLAECLNRFGAPVRLKWPNDLWFDGRKLGGILIELLPPADQHSRVVIGFGINVRLREAARDAALQPVADLREAGLTATRTELAAALLAELMQGLRLFAAEGFAPFQPRFAALDALFGQRVQLGGTETGIMVGVDPNGRLLLEQAGLVRAFEAGELSVRRHE</sequence>
<keyword evidence="1 3" id="KW-0436">Ligase</keyword>
<accession>A0A2P1PX65</accession>
<evidence type="ECO:0000259" key="2">
    <source>
        <dbReference type="PROSITE" id="PS51733"/>
    </source>
</evidence>
<dbReference type="SUPFAM" id="SSF55681">
    <property type="entry name" value="Class II aaRS and biotin synthetases"/>
    <property type="match status" value="1"/>
</dbReference>
<dbReference type="GO" id="GO:0005737">
    <property type="term" value="C:cytoplasm"/>
    <property type="evidence" value="ECO:0007669"/>
    <property type="project" value="TreeGrafter"/>
</dbReference>
<dbReference type="NCBIfam" id="TIGR00121">
    <property type="entry name" value="birA_ligase"/>
    <property type="match status" value="1"/>
</dbReference>
<dbReference type="InterPro" id="IPR004143">
    <property type="entry name" value="BPL_LPL_catalytic"/>
</dbReference>
<reference evidence="3 4" key="2">
    <citation type="submission" date="2018-03" db="EMBL/GenBank/DDBJ databases">
        <authorList>
            <person name="Keele B.F."/>
        </authorList>
    </citation>
    <scope>NUCLEOTIDE SEQUENCE [LARGE SCALE GENOMIC DNA]</scope>
    <source>
        <strain evidence="3 4">D13</strain>
    </source>
</reference>
<dbReference type="GO" id="GO:0004077">
    <property type="term" value="F:biotin--[biotin carboxyl-carrier protein] ligase activity"/>
    <property type="evidence" value="ECO:0007669"/>
    <property type="project" value="InterPro"/>
</dbReference>
<organism evidence="3 4">
    <name type="scientific">Ahniella affigens</name>
    <dbReference type="NCBI Taxonomy" id="2021234"/>
    <lineage>
        <taxon>Bacteria</taxon>
        <taxon>Pseudomonadati</taxon>
        <taxon>Pseudomonadota</taxon>
        <taxon>Gammaproteobacteria</taxon>
        <taxon>Lysobacterales</taxon>
        <taxon>Rhodanobacteraceae</taxon>
        <taxon>Ahniella</taxon>
    </lineage>
</organism>
<dbReference type="RefSeq" id="WP_106893357.1">
    <property type="nucleotide sequence ID" value="NZ_CP027860.1"/>
</dbReference>
<dbReference type="Gene3D" id="3.30.930.10">
    <property type="entry name" value="Bira Bifunctional Protein, Domain 2"/>
    <property type="match status" value="1"/>
</dbReference>
<evidence type="ECO:0000313" key="3">
    <source>
        <dbReference type="EMBL" id="AVP99439.1"/>
    </source>
</evidence>
<dbReference type="InterPro" id="IPR045864">
    <property type="entry name" value="aa-tRNA-synth_II/BPL/LPL"/>
</dbReference>
<dbReference type="PROSITE" id="PS51733">
    <property type="entry name" value="BPL_LPL_CATALYTIC"/>
    <property type="match status" value="1"/>
</dbReference>
<evidence type="ECO:0000256" key="1">
    <source>
        <dbReference type="ARBA" id="ARBA00022598"/>
    </source>
</evidence>
<dbReference type="PANTHER" id="PTHR12835">
    <property type="entry name" value="BIOTIN PROTEIN LIGASE"/>
    <property type="match status" value="1"/>
</dbReference>
<dbReference type="EMBL" id="CP027860">
    <property type="protein sequence ID" value="AVP99439.1"/>
    <property type="molecule type" value="Genomic_DNA"/>
</dbReference>
<dbReference type="KEGG" id="xba:C7S18_20700"/>
<dbReference type="Gene3D" id="2.30.30.100">
    <property type="match status" value="1"/>
</dbReference>
<evidence type="ECO:0000313" key="4">
    <source>
        <dbReference type="Proteomes" id="UP000241074"/>
    </source>
</evidence>
<proteinExistence type="predicted"/>
<dbReference type="Pfam" id="PF03099">
    <property type="entry name" value="BPL_LplA_LipB"/>
    <property type="match status" value="1"/>
</dbReference>
<dbReference type="SUPFAM" id="SSF50037">
    <property type="entry name" value="C-terminal domain of transcriptional repressors"/>
    <property type="match status" value="1"/>
</dbReference>
<keyword evidence="4" id="KW-1185">Reference proteome</keyword>
<gene>
    <name evidence="3" type="ORF">C7S18_20700</name>
</gene>
<dbReference type="PANTHER" id="PTHR12835:SF5">
    <property type="entry name" value="BIOTIN--PROTEIN LIGASE"/>
    <property type="match status" value="1"/>
</dbReference>
<feature type="domain" description="BPL/LPL catalytic" evidence="2">
    <location>
        <begin position="24"/>
        <end position="198"/>
    </location>
</feature>
<dbReference type="CDD" id="cd16442">
    <property type="entry name" value="BPL"/>
    <property type="match status" value="1"/>
</dbReference>